<evidence type="ECO:0000256" key="3">
    <source>
        <dbReference type="ARBA" id="ARBA00022553"/>
    </source>
</evidence>
<dbReference type="SMART" id="SM00091">
    <property type="entry name" value="PAS"/>
    <property type="match status" value="2"/>
</dbReference>
<evidence type="ECO:0000259" key="6">
    <source>
        <dbReference type="PROSITE" id="PS50112"/>
    </source>
</evidence>
<sequence length="233" mass="27548">DITERKRAEEALQESEERYRTVADFTYDWEYWVDSDGDLRYISPSCERMTGYRVGEFLRDPKLLDRLIHPDDYPVVAQHIDAEFNSKEALYVDFRITSRSGEERWISHWCQPVYGNDGSWLGRRGSNRDITEQKRIEETLQASEERFRNIYEESPIGIELYDCDGRLLTVNRACLDIFGVSNIAEVQGFKLFEDPNVTDEIKQRMRRGETVRYEAPFDVEKVREQKLYNTSKS</sequence>
<protein>
    <recommendedName>
        <fullName evidence="2">histidine kinase</fullName>
        <ecNumber evidence="2">2.7.13.3</ecNumber>
    </recommendedName>
</protein>
<dbReference type="Gene3D" id="3.30.450.20">
    <property type="entry name" value="PAS domain"/>
    <property type="match status" value="2"/>
</dbReference>
<evidence type="ECO:0000259" key="7">
    <source>
        <dbReference type="PROSITE" id="PS50113"/>
    </source>
</evidence>
<keyword evidence="4" id="KW-0808">Transferase</keyword>
<comment type="catalytic activity">
    <reaction evidence="1">
        <text>ATP + protein L-histidine = ADP + protein N-phospho-L-histidine.</text>
        <dbReference type="EC" id="2.7.13.3"/>
    </reaction>
</comment>
<feature type="domain" description="PAC" evidence="7">
    <location>
        <begin position="1"/>
        <end position="14"/>
    </location>
</feature>
<dbReference type="PANTHER" id="PTHR43304">
    <property type="entry name" value="PHYTOCHROME-LIKE PROTEIN CPH1"/>
    <property type="match status" value="1"/>
</dbReference>
<dbReference type="PROSITE" id="PS50113">
    <property type="entry name" value="PAC"/>
    <property type="match status" value="2"/>
</dbReference>
<dbReference type="CDD" id="cd00130">
    <property type="entry name" value="PAS"/>
    <property type="match status" value="1"/>
</dbReference>
<dbReference type="Pfam" id="PF08447">
    <property type="entry name" value="PAS_3"/>
    <property type="match status" value="1"/>
</dbReference>
<name>X1I8W2_9ZZZZ</name>
<evidence type="ECO:0000313" key="8">
    <source>
        <dbReference type="EMBL" id="GAH78132.1"/>
    </source>
</evidence>
<dbReference type="SUPFAM" id="SSF55785">
    <property type="entry name" value="PYP-like sensor domain (PAS domain)"/>
    <property type="match status" value="2"/>
</dbReference>
<dbReference type="NCBIfam" id="TIGR00229">
    <property type="entry name" value="sensory_box"/>
    <property type="match status" value="2"/>
</dbReference>
<dbReference type="PANTHER" id="PTHR43304:SF1">
    <property type="entry name" value="PAC DOMAIN-CONTAINING PROTEIN"/>
    <property type="match status" value="1"/>
</dbReference>
<dbReference type="InterPro" id="IPR000014">
    <property type="entry name" value="PAS"/>
</dbReference>
<feature type="domain" description="PAS" evidence="6">
    <location>
        <begin position="15"/>
        <end position="87"/>
    </location>
</feature>
<dbReference type="EC" id="2.7.13.3" evidence="2"/>
<evidence type="ECO:0000256" key="4">
    <source>
        <dbReference type="ARBA" id="ARBA00022679"/>
    </source>
</evidence>
<dbReference type="AlphaFoldDB" id="X1I8W2"/>
<dbReference type="EMBL" id="BARU01040474">
    <property type="protein sequence ID" value="GAH78132.1"/>
    <property type="molecule type" value="Genomic_DNA"/>
</dbReference>
<comment type="caution">
    <text evidence="8">The sequence shown here is derived from an EMBL/GenBank/DDBJ whole genome shotgun (WGS) entry which is preliminary data.</text>
</comment>
<dbReference type="InterPro" id="IPR013655">
    <property type="entry name" value="PAS_fold_3"/>
</dbReference>
<reference evidence="8" key="1">
    <citation type="journal article" date="2014" name="Front. Microbiol.">
        <title>High frequency of phylogenetically diverse reductive dehalogenase-homologous genes in deep subseafloor sedimentary metagenomes.</title>
        <authorList>
            <person name="Kawai M."/>
            <person name="Futagami T."/>
            <person name="Toyoda A."/>
            <person name="Takaki Y."/>
            <person name="Nishi S."/>
            <person name="Hori S."/>
            <person name="Arai W."/>
            <person name="Tsubouchi T."/>
            <person name="Morono Y."/>
            <person name="Uchiyama I."/>
            <person name="Ito T."/>
            <person name="Fujiyama A."/>
            <person name="Inagaki F."/>
            <person name="Takami H."/>
        </authorList>
    </citation>
    <scope>NUCLEOTIDE SEQUENCE</scope>
    <source>
        <strain evidence="8">Expedition CK06-06</strain>
    </source>
</reference>
<keyword evidence="3" id="KW-0597">Phosphoprotein</keyword>
<proteinExistence type="predicted"/>
<accession>X1I8W2</accession>
<evidence type="ECO:0000256" key="5">
    <source>
        <dbReference type="ARBA" id="ARBA00022777"/>
    </source>
</evidence>
<gene>
    <name evidence="8" type="ORF">S03H2_62570</name>
</gene>
<dbReference type="PROSITE" id="PS50112">
    <property type="entry name" value="PAS"/>
    <property type="match status" value="2"/>
</dbReference>
<feature type="non-terminal residue" evidence="8">
    <location>
        <position position="233"/>
    </location>
</feature>
<organism evidence="8">
    <name type="scientific">marine sediment metagenome</name>
    <dbReference type="NCBI Taxonomy" id="412755"/>
    <lineage>
        <taxon>unclassified sequences</taxon>
        <taxon>metagenomes</taxon>
        <taxon>ecological metagenomes</taxon>
    </lineage>
</organism>
<evidence type="ECO:0000256" key="1">
    <source>
        <dbReference type="ARBA" id="ARBA00000085"/>
    </source>
</evidence>
<feature type="domain" description="PAS" evidence="6">
    <location>
        <begin position="143"/>
        <end position="181"/>
    </location>
</feature>
<evidence type="ECO:0000256" key="2">
    <source>
        <dbReference type="ARBA" id="ARBA00012438"/>
    </source>
</evidence>
<dbReference type="InterPro" id="IPR000700">
    <property type="entry name" value="PAS-assoc_C"/>
</dbReference>
<dbReference type="GO" id="GO:0004673">
    <property type="term" value="F:protein histidine kinase activity"/>
    <property type="evidence" value="ECO:0007669"/>
    <property type="project" value="UniProtKB-EC"/>
</dbReference>
<feature type="domain" description="PAC" evidence="7">
    <location>
        <begin position="90"/>
        <end position="142"/>
    </location>
</feature>
<dbReference type="Pfam" id="PF13188">
    <property type="entry name" value="PAS_8"/>
    <property type="match status" value="1"/>
</dbReference>
<dbReference type="InterPro" id="IPR035965">
    <property type="entry name" value="PAS-like_dom_sf"/>
</dbReference>
<feature type="non-terminal residue" evidence="8">
    <location>
        <position position="1"/>
    </location>
</feature>
<dbReference type="InterPro" id="IPR052162">
    <property type="entry name" value="Sensor_kinase/Photoreceptor"/>
</dbReference>
<keyword evidence="5" id="KW-0418">Kinase</keyword>